<dbReference type="CDD" id="cd07812">
    <property type="entry name" value="SRPBCC"/>
    <property type="match status" value="1"/>
</dbReference>
<proteinExistence type="predicted"/>
<sequence length="155" mass="17662">MQFSSKEDIDAPIERVFVLLSDFELFERSAIRRGIDVRRLTEITQLAAGAAWQADFRMRGKPRRMRLELVVHEPPHAMVFAGDSQGIDTRLTLDLIALSPRRTRMAVVLNLTPKTLSARLMIQSLRLAKANLSKRFKLKAAEYARSLENRAQRSG</sequence>
<gene>
    <name evidence="1" type="ORF">QO034_12620</name>
</gene>
<accession>A0ABT7FFQ9</accession>
<organism evidence="1 2">
    <name type="scientific">Sedimentitalea xiamensis</name>
    <dbReference type="NCBI Taxonomy" id="3050037"/>
    <lineage>
        <taxon>Bacteria</taxon>
        <taxon>Pseudomonadati</taxon>
        <taxon>Pseudomonadota</taxon>
        <taxon>Alphaproteobacteria</taxon>
        <taxon>Rhodobacterales</taxon>
        <taxon>Paracoccaceae</taxon>
        <taxon>Sedimentitalea</taxon>
    </lineage>
</organism>
<evidence type="ECO:0000313" key="1">
    <source>
        <dbReference type="EMBL" id="MDK3073956.1"/>
    </source>
</evidence>
<name>A0ABT7FFQ9_9RHOB</name>
<evidence type="ECO:0000313" key="2">
    <source>
        <dbReference type="Proteomes" id="UP001227126"/>
    </source>
</evidence>
<dbReference type="Gene3D" id="3.30.530.20">
    <property type="match status" value="1"/>
</dbReference>
<dbReference type="EMBL" id="JASNJE010000014">
    <property type="protein sequence ID" value="MDK3073956.1"/>
    <property type="molecule type" value="Genomic_DNA"/>
</dbReference>
<protein>
    <submittedName>
        <fullName evidence="1">SRPBCC family protein</fullName>
    </submittedName>
</protein>
<dbReference type="RefSeq" id="WP_284485890.1">
    <property type="nucleotide sequence ID" value="NZ_JASNJE010000014.1"/>
</dbReference>
<dbReference type="InterPro" id="IPR023393">
    <property type="entry name" value="START-like_dom_sf"/>
</dbReference>
<comment type="caution">
    <text evidence="1">The sequence shown here is derived from an EMBL/GenBank/DDBJ whole genome shotgun (WGS) entry which is preliminary data.</text>
</comment>
<reference evidence="1 2" key="1">
    <citation type="submission" date="2023-05" db="EMBL/GenBank/DDBJ databases">
        <title>Sedimentitalea sp. nov. JM2-8.</title>
        <authorList>
            <person name="Huang J."/>
        </authorList>
    </citation>
    <scope>NUCLEOTIDE SEQUENCE [LARGE SCALE GENOMIC DNA]</scope>
    <source>
        <strain evidence="1 2">JM2-8</strain>
    </source>
</reference>
<keyword evidence="2" id="KW-1185">Reference proteome</keyword>
<dbReference type="Proteomes" id="UP001227126">
    <property type="component" value="Unassembled WGS sequence"/>
</dbReference>
<dbReference type="SUPFAM" id="SSF55961">
    <property type="entry name" value="Bet v1-like"/>
    <property type="match status" value="1"/>
</dbReference>